<evidence type="ECO:0008006" key="4">
    <source>
        <dbReference type="Google" id="ProtNLM"/>
    </source>
</evidence>
<dbReference type="KEGG" id="aym:YM304_41480"/>
<dbReference type="AlphaFoldDB" id="A0A6C7EEV0"/>
<evidence type="ECO:0000313" key="3">
    <source>
        <dbReference type="Proteomes" id="UP000011863"/>
    </source>
</evidence>
<proteinExistence type="predicted"/>
<feature type="transmembrane region" description="Helical" evidence="1">
    <location>
        <begin position="103"/>
        <end position="126"/>
    </location>
</feature>
<dbReference type="EMBL" id="AP012057">
    <property type="protein sequence ID" value="BAN04462.1"/>
    <property type="molecule type" value="Genomic_DNA"/>
</dbReference>
<evidence type="ECO:0000256" key="1">
    <source>
        <dbReference type="SAM" id="Phobius"/>
    </source>
</evidence>
<feature type="transmembrane region" description="Helical" evidence="1">
    <location>
        <begin position="221"/>
        <end position="240"/>
    </location>
</feature>
<evidence type="ECO:0000313" key="2">
    <source>
        <dbReference type="EMBL" id="BAN04462.1"/>
    </source>
</evidence>
<sequence>MSRSPSVAPRVALALAYRVVVRQLMSPGRITALVLLSLTVCIAGFAVGASDTADIDDAAQVISGLGLAVVLPVVALVFGGGALGDLRDDKTLVYLWLRPMQRLPIVVGATLAALTLAAPITLPPVLAGAALTGAGNGLVGATLLASAVALVAYCAIFTLLGVVLRRFIVWGLAYILIWEGFVSLGGAGVAQFAIRKYTRSILADQTGADLQLGDFSTATGVVVPLVATVLAVAIASWRLARQDID</sequence>
<reference evidence="2 3" key="1">
    <citation type="journal article" date="2013" name="Int. J. Syst. Evol. Microbiol.">
        <title>Ilumatobacter nonamiense sp. nov. and Ilumatobacter coccineum sp. nov., isolated from seashore sand.</title>
        <authorList>
            <person name="Matsumoto A."/>
            <person name="Kasai H."/>
            <person name="Matsuo Y."/>
            <person name="Shizuri Y."/>
            <person name="Ichikawa N."/>
            <person name="Fujita N."/>
            <person name="Omura S."/>
            <person name="Takahashi Y."/>
        </authorList>
    </citation>
    <scope>NUCLEOTIDE SEQUENCE [LARGE SCALE GENOMIC DNA]</scope>
    <source>
        <strain evidence="3">NBRC 103263 / KCTC 29153 / YM16-304</strain>
    </source>
</reference>
<keyword evidence="1" id="KW-1133">Transmembrane helix</keyword>
<feature type="transmembrane region" description="Helical" evidence="1">
    <location>
        <begin position="30"/>
        <end position="49"/>
    </location>
</feature>
<dbReference type="Proteomes" id="UP000011863">
    <property type="component" value="Chromosome"/>
</dbReference>
<gene>
    <name evidence="2" type="ORF">YM304_41480</name>
</gene>
<keyword evidence="1" id="KW-0812">Transmembrane</keyword>
<accession>A0A6C7EEV0</accession>
<feature type="transmembrane region" description="Helical" evidence="1">
    <location>
        <begin position="167"/>
        <end position="194"/>
    </location>
</feature>
<keyword evidence="3" id="KW-1185">Reference proteome</keyword>
<organism evidence="2 3">
    <name type="scientific">Ilumatobacter coccineus (strain NBRC 103263 / KCTC 29153 / YM16-304)</name>
    <dbReference type="NCBI Taxonomy" id="1313172"/>
    <lineage>
        <taxon>Bacteria</taxon>
        <taxon>Bacillati</taxon>
        <taxon>Actinomycetota</taxon>
        <taxon>Acidimicrobiia</taxon>
        <taxon>Acidimicrobiales</taxon>
        <taxon>Ilumatobacteraceae</taxon>
        <taxon>Ilumatobacter</taxon>
    </lineage>
</organism>
<name>A0A6C7EEV0_ILUCY</name>
<protein>
    <recommendedName>
        <fullName evidence="4">ABC transporter permease protein</fullName>
    </recommendedName>
</protein>
<feature type="transmembrane region" description="Helical" evidence="1">
    <location>
        <begin position="138"/>
        <end position="160"/>
    </location>
</feature>
<feature type="transmembrane region" description="Helical" evidence="1">
    <location>
        <begin position="61"/>
        <end position="83"/>
    </location>
</feature>
<keyword evidence="1" id="KW-0472">Membrane</keyword>